<dbReference type="GO" id="GO:0015031">
    <property type="term" value="P:protein transport"/>
    <property type="evidence" value="ECO:0007669"/>
    <property type="project" value="UniProtKB-KW"/>
</dbReference>
<feature type="domain" description="Mon2 C-terminal" evidence="6">
    <location>
        <begin position="949"/>
        <end position="1225"/>
    </location>
</feature>
<protein>
    <recommendedName>
        <fullName evidence="10">Protein MON2 homolog</fullName>
    </recommendedName>
</protein>
<dbReference type="VEuPathDB" id="AmoebaDB:DICPUDRAFT_93806"/>
<name>F0ZBV9_DICPU</name>
<evidence type="ECO:0000313" key="9">
    <source>
        <dbReference type="Proteomes" id="UP000001064"/>
    </source>
</evidence>
<dbReference type="InParanoid" id="F0ZBV9"/>
<feature type="compositionally biased region" description="Basic and acidic residues" evidence="3">
    <location>
        <begin position="819"/>
        <end position="830"/>
    </location>
</feature>
<feature type="compositionally biased region" description="Basic and acidic residues" evidence="3">
    <location>
        <begin position="571"/>
        <end position="582"/>
    </location>
</feature>
<dbReference type="InterPro" id="IPR032629">
    <property type="entry name" value="DCB_dom"/>
</dbReference>
<dbReference type="eggNOG" id="KOG1848">
    <property type="taxonomic scope" value="Eukaryota"/>
</dbReference>
<feature type="compositionally biased region" description="Low complexity" evidence="3">
    <location>
        <begin position="681"/>
        <end position="692"/>
    </location>
</feature>
<evidence type="ECO:0000259" key="7">
    <source>
        <dbReference type="Pfam" id="PF16213"/>
    </source>
</evidence>
<feature type="region of interest" description="Disordered" evidence="3">
    <location>
        <begin position="187"/>
        <end position="239"/>
    </location>
</feature>
<evidence type="ECO:0000313" key="8">
    <source>
        <dbReference type="EMBL" id="EGC38554.1"/>
    </source>
</evidence>
<feature type="domain" description="Mon2/Sec7/BIG1-like HUS" evidence="5">
    <location>
        <begin position="255"/>
        <end position="410"/>
    </location>
</feature>
<dbReference type="InterPro" id="IPR015403">
    <property type="entry name" value="Mon2/Sec7/BIG1-like_HDS"/>
</dbReference>
<gene>
    <name evidence="8" type="ORF">DICPUDRAFT_93806</name>
</gene>
<dbReference type="Pfam" id="PF12783">
    <property type="entry name" value="Sec7-like_HUS"/>
    <property type="match status" value="1"/>
</dbReference>
<feature type="compositionally biased region" description="Polar residues" evidence="3">
    <location>
        <begin position="831"/>
        <end position="845"/>
    </location>
</feature>
<proteinExistence type="predicted"/>
<feature type="compositionally biased region" description="Low complexity" evidence="3">
    <location>
        <begin position="583"/>
        <end position="618"/>
    </location>
</feature>
<feature type="region of interest" description="Disordered" evidence="3">
    <location>
        <begin position="565"/>
        <end position="618"/>
    </location>
</feature>
<feature type="compositionally biased region" description="Basic and acidic residues" evidence="3">
    <location>
        <begin position="201"/>
        <end position="216"/>
    </location>
</feature>
<dbReference type="InterPro" id="IPR032691">
    <property type="entry name" value="Mon2/Sec7/BIG1-like_HUS"/>
</dbReference>
<feature type="region of interest" description="Disordered" evidence="3">
    <location>
        <begin position="819"/>
        <end position="847"/>
    </location>
</feature>
<dbReference type="EMBL" id="GL870974">
    <property type="protein sequence ID" value="EGC38554.1"/>
    <property type="molecule type" value="Genomic_DNA"/>
</dbReference>
<dbReference type="Pfam" id="PF09324">
    <property type="entry name" value="Sec7-like_HDS"/>
    <property type="match status" value="1"/>
</dbReference>
<dbReference type="PANTHER" id="PTHR37002:SF12">
    <property type="entry name" value="PROTEIN MON2 HOMOLOG"/>
    <property type="match status" value="1"/>
</dbReference>
<dbReference type="InterPro" id="IPR016024">
    <property type="entry name" value="ARM-type_fold"/>
</dbReference>
<evidence type="ECO:0008006" key="10">
    <source>
        <dbReference type="Google" id="ProtNLM"/>
    </source>
</evidence>
<evidence type="ECO:0000256" key="1">
    <source>
        <dbReference type="ARBA" id="ARBA00022448"/>
    </source>
</evidence>
<keyword evidence="2" id="KW-0653">Protein transport</keyword>
<dbReference type="FunCoup" id="F0ZBV9">
    <property type="interactions" value="238"/>
</dbReference>
<dbReference type="RefSeq" id="XP_003284925.1">
    <property type="nucleotide sequence ID" value="XM_003284877.1"/>
</dbReference>
<evidence type="ECO:0000259" key="4">
    <source>
        <dbReference type="Pfam" id="PF09324"/>
    </source>
</evidence>
<keyword evidence="1" id="KW-0813">Transport</keyword>
<evidence type="ECO:0000259" key="5">
    <source>
        <dbReference type="Pfam" id="PF12783"/>
    </source>
</evidence>
<feature type="compositionally biased region" description="Low complexity" evidence="3">
    <location>
        <begin position="225"/>
        <end position="239"/>
    </location>
</feature>
<accession>F0ZBV9</accession>
<dbReference type="KEGG" id="dpp:DICPUDRAFT_93806"/>
<dbReference type="Pfam" id="PF16213">
    <property type="entry name" value="DCB"/>
    <property type="match status" value="1"/>
</dbReference>
<evidence type="ECO:0000259" key="6">
    <source>
        <dbReference type="Pfam" id="PF16206"/>
    </source>
</evidence>
<reference evidence="9" key="1">
    <citation type="journal article" date="2011" name="Genome Biol.">
        <title>Comparative genomics of the social amoebae Dictyostelium discoideum and Dictyostelium purpureum.</title>
        <authorList>
            <consortium name="US DOE Joint Genome Institute (JGI-PGF)"/>
            <person name="Sucgang R."/>
            <person name="Kuo A."/>
            <person name="Tian X."/>
            <person name="Salerno W."/>
            <person name="Parikh A."/>
            <person name="Feasley C.L."/>
            <person name="Dalin E."/>
            <person name="Tu H."/>
            <person name="Huang E."/>
            <person name="Barry K."/>
            <person name="Lindquist E."/>
            <person name="Shapiro H."/>
            <person name="Bruce D."/>
            <person name="Schmutz J."/>
            <person name="Salamov A."/>
            <person name="Fey P."/>
            <person name="Gaudet P."/>
            <person name="Anjard C."/>
            <person name="Babu M.M."/>
            <person name="Basu S."/>
            <person name="Bushmanova Y."/>
            <person name="van der Wel H."/>
            <person name="Katoh-Kurasawa M."/>
            <person name="Dinh C."/>
            <person name="Coutinho P.M."/>
            <person name="Saito T."/>
            <person name="Elias M."/>
            <person name="Schaap P."/>
            <person name="Kay R.R."/>
            <person name="Henrissat B."/>
            <person name="Eichinger L."/>
            <person name="Rivero F."/>
            <person name="Putnam N.H."/>
            <person name="West C.M."/>
            <person name="Loomis W.F."/>
            <person name="Chisholm R.L."/>
            <person name="Shaulsky G."/>
            <person name="Strassmann J.E."/>
            <person name="Queller D.C."/>
            <person name="Kuspa A."/>
            <person name="Grigoriev I.V."/>
        </authorList>
    </citation>
    <scope>NUCLEOTIDE SEQUENCE [LARGE SCALE GENOMIC DNA]</scope>
    <source>
        <strain evidence="9">QSDP1</strain>
    </source>
</reference>
<dbReference type="GeneID" id="10507005"/>
<evidence type="ECO:0000256" key="2">
    <source>
        <dbReference type="ARBA" id="ARBA00022927"/>
    </source>
</evidence>
<sequence>MEKLKSLLSVIVSDLRTISQEGRNKFQNIKDVSERVILTIKYLEEQSTTSEQLMQNLKIKSEEIIKPFLMALETKNQKMISIAIGSILKLISHSSISINSLPLILNKMQMLIDVGSDESVQLKVLQGLLVLITTMGDIHDDTLSQCLVLCFRLHCSKNISIQSTSSATLPQIIRIIFDRVSAEIKESTNIPTTSTTPPTSDENKDDATTTEAEQKESTTTTAEQIAPTSTASSPATPSIIPANINKSPVSTLKPAAKDAYLLLQDLCYITGGDSPEWLPPATTISRSSGLEFIEMIISVHHDIFFKLNEFKYLLKDKICPLLIKSFKFKMDFYHTVRLMRVITQFISKFSQIMVTESDVLLTRSIKMMDNENPIWTQILALESFRVYSEDPNLLRQFYINYDKDNNSAKIFENMTITIGKYIQNFYNLDSSLFTLVNTSKNRLIDLLWQNEPPQIKENYIISVCTECINGIVNAVSKINNPDIECDNEIFPQMANSCWVSILGAISLLLSKSNDEALIQMVLKSLQSFTNTCGELHLSGPRDALLTCLCKTTVLPSFELLNSNNLNLNQPGKEKEKDKEGNKESNSGNSEASSNSSTPQYSSQNSNNSNNNNGNGNGSSLMFEDKLSNFYPTTKNILSVKILFNIAHCMGSVLDESWILVLETLETWNRFFESFLKKKENSTSSTSATPNSNDITSSPKEISSPRNIGEVPILMNSMDNLFKSSSQLDIRSLQYLLEALGKLCTSSFNLKSFNSTPNMFGITKLKDTALANLYRIDKIWPMISDHIIDAGNHRNLQFRKYSVEFLNSIIKSTISLQQNKKDKEKEKEKDLSSLQSPTSDDLSQTNENEDLKTTAITTTITTESDNKLQLLDKNQIQLEFFITMEELSFSTSNDTKEKVLESIYIILSNSGQSLTTAWPIILSTLLRMSKGNEKRFITLSFSSLELICNEFLSNLTPECLALTIELIESFVSQKSEINNSLTASSGLLSDLTYFLANENSIKTSKYHVSDGKASDPVLEAHKHTSSKPSINQRIYPSISENSPFFKDKTRSLIDRMWLCVFSSMKTLSIDSRAPIRNGVVVIFFQILTTYFHLFEKDLLEIILWDTLFPLLSEIKSFSEKADQERIDSDLGSGVKLLVHHSRNTAQKQWDETQVLSIGGMVRIFKQFFDTLTTLPSFLRSWECLLNHLETESKSTSKEVSLSSLSFLHEIVNTSSIIDPSHPELSESIWETLLRLSKLFDQQPSSSKTLSVYIKVFTDLFNKTRSQLDHQQMNRALGIIFPMGISIGDSSTDLSNPQTHAIQIIKSLPPLSEDIFPSIIGVLLKYISIGINQPFTPSSNCDFIFPPLIQTKDLVYYSTITEKSIELIYELFSHQTTTDSMRSLVFEDIIKMFGFSMLTKYTKYHSTIWKLSISNLIKILPSGLLAINSDSNYLNDIKRNIIWTELIDSIQTFILHERPNHPISPEKKLEEDKYDIDLINAISKEMVGFSGIKVERVSIIRDRLVEILQEGSMLSAHGREKVAQSCYQNMFSICSKAEPSNPESIEIAKVVLPVVLKRCKEVLQRFVIDERQSGSYPLPRYRLSEISFILKEIYDLQLQPGVYHNNNQNSIIKPECKRPHLLELYPILCDCICTSEKEIKELLKNIFIIVSKEFLNIN</sequence>
<feature type="region of interest" description="Disordered" evidence="3">
    <location>
        <begin position="681"/>
        <end position="703"/>
    </location>
</feature>
<dbReference type="InterPro" id="IPR032817">
    <property type="entry name" value="Mon2_C"/>
</dbReference>
<dbReference type="STRING" id="5786.F0ZBV9"/>
<dbReference type="OrthoDB" id="16567at2759"/>
<feature type="domain" description="Mon2/Sec7/BIG1-like dimerisation and cyclophilin-binding" evidence="7">
    <location>
        <begin position="3"/>
        <end position="183"/>
    </location>
</feature>
<dbReference type="Pfam" id="PF16206">
    <property type="entry name" value="Mon2_C"/>
    <property type="match status" value="2"/>
</dbReference>
<dbReference type="SUPFAM" id="SSF48371">
    <property type="entry name" value="ARM repeat"/>
    <property type="match status" value="2"/>
</dbReference>
<feature type="compositionally biased region" description="Low complexity" evidence="3">
    <location>
        <begin position="187"/>
        <end position="200"/>
    </location>
</feature>
<dbReference type="Proteomes" id="UP000001064">
    <property type="component" value="Unassembled WGS sequence"/>
</dbReference>
<dbReference type="OMA" id="AWRLCLN"/>
<organism evidence="8 9">
    <name type="scientific">Dictyostelium purpureum</name>
    <name type="common">Slime mold</name>
    <dbReference type="NCBI Taxonomy" id="5786"/>
    <lineage>
        <taxon>Eukaryota</taxon>
        <taxon>Amoebozoa</taxon>
        <taxon>Evosea</taxon>
        <taxon>Eumycetozoa</taxon>
        <taxon>Dictyostelia</taxon>
        <taxon>Dictyosteliales</taxon>
        <taxon>Dictyosteliaceae</taxon>
        <taxon>Dictyostelium</taxon>
    </lineage>
</organism>
<evidence type="ECO:0000256" key="3">
    <source>
        <dbReference type="SAM" id="MobiDB-lite"/>
    </source>
</evidence>
<feature type="domain" description="Mon2/Sec7/BIG1-like HDS" evidence="4">
    <location>
        <begin position="868"/>
        <end position="944"/>
    </location>
</feature>
<feature type="compositionally biased region" description="Polar residues" evidence="3">
    <location>
        <begin position="693"/>
        <end position="703"/>
    </location>
</feature>
<dbReference type="PANTHER" id="PTHR37002">
    <property type="entry name" value="AGAP007005-PA"/>
    <property type="match status" value="1"/>
</dbReference>
<keyword evidence="9" id="KW-1185">Reference proteome</keyword>
<feature type="domain" description="Mon2 C-terminal" evidence="6">
    <location>
        <begin position="1355"/>
        <end position="1646"/>
    </location>
</feature>